<evidence type="ECO:0000256" key="7">
    <source>
        <dbReference type="SAM" id="Phobius"/>
    </source>
</evidence>
<feature type="transmembrane region" description="Helical" evidence="7">
    <location>
        <begin position="234"/>
        <end position="252"/>
    </location>
</feature>
<feature type="transmembrane region" description="Helical" evidence="7">
    <location>
        <begin position="68"/>
        <end position="89"/>
    </location>
</feature>
<gene>
    <name evidence="8" type="ORF">Tasa_003_105</name>
</gene>
<feature type="transmembrane region" description="Helical" evidence="7">
    <location>
        <begin position="281"/>
        <end position="305"/>
    </location>
</feature>
<feature type="transmembrane region" description="Helical" evidence="7">
    <location>
        <begin position="29"/>
        <end position="48"/>
    </location>
</feature>
<dbReference type="OrthoDB" id="9772725at2"/>
<keyword evidence="6 7" id="KW-0472">Membrane</keyword>
<dbReference type="GO" id="GO:0005886">
    <property type="term" value="C:plasma membrane"/>
    <property type="evidence" value="ECO:0007669"/>
    <property type="project" value="UniProtKB-SubCell"/>
</dbReference>
<feature type="transmembrane region" description="Helical" evidence="7">
    <location>
        <begin position="138"/>
        <end position="156"/>
    </location>
</feature>
<dbReference type="RefSeq" id="WP_158507505.1">
    <property type="nucleotide sequence ID" value="NZ_BALE01000003.1"/>
</dbReference>
<dbReference type="Pfam" id="PF07690">
    <property type="entry name" value="MFS_1"/>
    <property type="match status" value="1"/>
</dbReference>
<dbReference type="SUPFAM" id="SSF103473">
    <property type="entry name" value="MFS general substrate transporter"/>
    <property type="match status" value="1"/>
</dbReference>
<comment type="caution">
    <text evidence="8">The sequence shown here is derived from an EMBL/GenBank/DDBJ whole genome shotgun (WGS) entry which is preliminary data.</text>
</comment>
<evidence type="ECO:0000256" key="4">
    <source>
        <dbReference type="ARBA" id="ARBA00022692"/>
    </source>
</evidence>
<organism evidence="8 9">
    <name type="scientific">Tanticharoenia sakaeratensis NBRC 103193</name>
    <dbReference type="NCBI Taxonomy" id="1231623"/>
    <lineage>
        <taxon>Bacteria</taxon>
        <taxon>Pseudomonadati</taxon>
        <taxon>Pseudomonadota</taxon>
        <taxon>Alphaproteobacteria</taxon>
        <taxon>Acetobacterales</taxon>
        <taxon>Acetobacteraceae</taxon>
        <taxon>Tanticharoenia</taxon>
    </lineage>
</organism>
<dbReference type="Proteomes" id="UP000032679">
    <property type="component" value="Unassembled WGS sequence"/>
</dbReference>
<dbReference type="EMBL" id="BALE01000003">
    <property type="protein sequence ID" value="GAN52927.1"/>
    <property type="molecule type" value="Genomic_DNA"/>
</dbReference>
<evidence type="ECO:0000256" key="6">
    <source>
        <dbReference type="ARBA" id="ARBA00023136"/>
    </source>
</evidence>
<accession>A0A0D6MH26</accession>
<evidence type="ECO:0000256" key="2">
    <source>
        <dbReference type="ARBA" id="ARBA00022448"/>
    </source>
</evidence>
<dbReference type="PANTHER" id="PTHR23517:SF15">
    <property type="entry name" value="PROTON-DEPENDENT OLIGOPEPTIDE FAMILY TRANSPORT PROTEIN"/>
    <property type="match status" value="1"/>
</dbReference>
<dbReference type="InterPro" id="IPR036259">
    <property type="entry name" value="MFS_trans_sf"/>
</dbReference>
<dbReference type="STRING" id="1231623.Tasa_003_105"/>
<dbReference type="PANTHER" id="PTHR23517">
    <property type="entry name" value="RESISTANCE PROTEIN MDTM, PUTATIVE-RELATED-RELATED"/>
    <property type="match status" value="1"/>
</dbReference>
<dbReference type="InterPro" id="IPR011701">
    <property type="entry name" value="MFS"/>
</dbReference>
<feature type="transmembrane region" description="Helical" evidence="7">
    <location>
        <begin position="317"/>
        <end position="337"/>
    </location>
</feature>
<proteinExistence type="predicted"/>
<name>A0A0D6MH26_9PROT</name>
<evidence type="ECO:0000313" key="8">
    <source>
        <dbReference type="EMBL" id="GAN52927.1"/>
    </source>
</evidence>
<keyword evidence="9" id="KW-1185">Reference proteome</keyword>
<dbReference type="Gene3D" id="1.20.1250.20">
    <property type="entry name" value="MFS general substrate transporter like domains"/>
    <property type="match status" value="2"/>
</dbReference>
<feature type="transmembrane region" description="Helical" evidence="7">
    <location>
        <begin position="414"/>
        <end position="435"/>
    </location>
</feature>
<evidence type="ECO:0000313" key="9">
    <source>
        <dbReference type="Proteomes" id="UP000032679"/>
    </source>
</evidence>
<keyword evidence="2" id="KW-0813">Transport</keyword>
<protein>
    <submittedName>
        <fullName evidence="8">Amino acid/peptide transporter</fullName>
    </submittedName>
</protein>
<dbReference type="InterPro" id="IPR050171">
    <property type="entry name" value="MFS_Transporters"/>
</dbReference>
<evidence type="ECO:0000256" key="3">
    <source>
        <dbReference type="ARBA" id="ARBA00022475"/>
    </source>
</evidence>
<keyword evidence="3" id="KW-1003">Cell membrane</keyword>
<evidence type="ECO:0000256" key="1">
    <source>
        <dbReference type="ARBA" id="ARBA00004651"/>
    </source>
</evidence>
<reference evidence="8 9" key="1">
    <citation type="submission" date="2012-10" db="EMBL/GenBank/DDBJ databases">
        <title>Genome sequencing of Tanticharoenia sakaeratensis NBRC 103193.</title>
        <authorList>
            <person name="Azuma Y."/>
            <person name="Hadano H."/>
            <person name="Hirakawa H."/>
            <person name="Matsushita K."/>
        </authorList>
    </citation>
    <scope>NUCLEOTIDE SEQUENCE [LARGE SCALE GENOMIC DNA]</scope>
    <source>
        <strain evidence="8 9">NBRC 103193</strain>
    </source>
</reference>
<feature type="transmembrane region" description="Helical" evidence="7">
    <location>
        <begin position="195"/>
        <end position="213"/>
    </location>
</feature>
<comment type="subcellular location">
    <subcellularLocation>
        <location evidence="1">Cell membrane</location>
        <topology evidence="1">Multi-pass membrane protein</topology>
    </subcellularLocation>
</comment>
<keyword evidence="5 7" id="KW-1133">Transmembrane helix</keyword>
<dbReference type="GO" id="GO:0022857">
    <property type="term" value="F:transmembrane transporter activity"/>
    <property type="evidence" value="ECO:0007669"/>
    <property type="project" value="InterPro"/>
</dbReference>
<evidence type="ECO:0000256" key="5">
    <source>
        <dbReference type="ARBA" id="ARBA00022989"/>
    </source>
</evidence>
<dbReference type="AlphaFoldDB" id="A0A0D6MH26"/>
<sequence length="442" mass="45784">MATDGQAARIPLRQPASLRANALAQGAWYFARYGAQSIIVLYLVHALLPRAGAHGSAVLGLATAERWLGLAGAAPSVIAPALVGITALLDIPAQIAGGVLGDLCGRRRAALAGVLLMVIANLLLCFDRTALLATLCDMLGGALAINLFAALGDLYTADDPRRADAFRITALAQDVATVLGPLICGGVAARFGWHAGFAVAAAILAAGAVCYRLGAGPLPIASRARMRIDARDGLRLAALALLLPVLALAALGNEQIYDTYPLWAEQHADLHVAGHLMPPGWLLSLDAAVSIMMQVAVTAFWRAWARRRTPPGELAQIAAFAWIAPLGPLLLCFASMLHSGSGAIGFGGLIAFHILNDTAMAVVQPGGMALFAHESSAAFRGTVMAVYVTSDRLADGMAGRLGAALPHLGSADFWLAHAGLIALGALCLTLAARLLHHLFAGR</sequence>
<feature type="transmembrane region" description="Helical" evidence="7">
    <location>
        <begin position="168"/>
        <end position="189"/>
    </location>
</feature>
<keyword evidence="4 7" id="KW-0812">Transmembrane</keyword>
<feature type="transmembrane region" description="Helical" evidence="7">
    <location>
        <begin position="109"/>
        <end position="126"/>
    </location>
</feature>